<organism evidence="1 2">
    <name type="scientific">Arthrobotrys musiformis</name>
    <dbReference type="NCBI Taxonomy" id="47236"/>
    <lineage>
        <taxon>Eukaryota</taxon>
        <taxon>Fungi</taxon>
        <taxon>Dikarya</taxon>
        <taxon>Ascomycota</taxon>
        <taxon>Pezizomycotina</taxon>
        <taxon>Orbiliomycetes</taxon>
        <taxon>Orbiliales</taxon>
        <taxon>Orbiliaceae</taxon>
        <taxon>Arthrobotrys</taxon>
    </lineage>
</organism>
<comment type="caution">
    <text evidence="1">The sequence shown here is derived from an EMBL/GenBank/DDBJ whole genome shotgun (WGS) entry which is preliminary data.</text>
</comment>
<name>A0AAV9VTC3_9PEZI</name>
<gene>
    <name evidence="1" type="ORF">TWF481_002437</name>
</gene>
<dbReference type="Proteomes" id="UP001370758">
    <property type="component" value="Unassembled WGS sequence"/>
</dbReference>
<dbReference type="AlphaFoldDB" id="A0AAV9VTC3"/>
<keyword evidence="2" id="KW-1185">Reference proteome</keyword>
<sequence length="485" mass="55492">MMSKLMALPREVFYLVVSPEHLELKDIKNVSLCSKECRGLLLPVLFRGFHLSRQSLEFLGNSGETGRVAEKAVRTVVMRLSDTGFSLRIPWGFYNIVEDGQISLSQLARFQNLRSVEITVSLVCALSHQLLGLLFKSLASHPFAKTRLKRMVVNYRDYPDYAAAGVEYTRYLTLLSDEERLSLESGVRGEEVEEFVRREFRFEELVVKVDRFHFETTTREGLPPRFGERLLAGSAATVERLDIQGGFFTGYSSGRGVFFEGDTVFWNVKYLNMRIRGLDRAVFMEISYRFPAVEELRIRAQTESIGVVGDEIAYRDILRMGRLKRVFLMRQHGPKRRKMVRLELQKSVEFWIGLGRQGDSYSHPRLSRLESAEFGLEDSGGLTSVGCKILREYTPSSGVGDRYKPMASPAARDSEAFKELEFEWQSFNKPFWKRAEGDPGLRAQSGMPLSEVEHKADAHFAAPEGQPRPRKRFLLEYFTSLDLIV</sequence>
<protein>
    <recommendedName>
        <fullName evidence="3">F-box domain-containing protein</fullName>
    </recommendedName>
</protein>
<evidence type="ECO:0008006" key="3">
    <source>
        <dbReference type="Google" id="ProtNLM"/>
    </source>
</evidence>
<accession>A0AAV9VTC3</accession>
<evidence type="ECO:0000313" key="2">
    <source>
        <dbReference type="Proteomes" id="UP001370758"/>
    </source>
</evidence>
<reference evidence="1 2" key="1">
    <citation type="submission" date="2023-08" db="EMBL/GenBank/DDBJ databases">
        <authorList>
            <person name="Palmer J.M."/>
        </authorList>
    </citation>
    <scope>NUCLEOTIDE SEQUENCE [LARGE SCALE GENOMIC DNA]</scope>
    <source>
        <strain evidence="1 2">TWF481</strain>
    </source>
</reference>
<dbReference type="EMBL" id="JAVHJL010000011">
    <property type="protein sequence ID" value="KAK6496418.1"/>
    <property type="molecule type" value="Genomic_DNA"/>
</dbReference>
<proteinExistence type="predicted"/>
<evidence type="ECO:0000313" key="1">
    <source>
        <dbReference type="EMBL" id="KAK6496418.1"/>
    </source>
</evidence>